<comment type="caution">
    <text evidence="2">The sequence shown here is derived from an EMBL/GenBank/DDBJ whole genome shotgun (WGS) entry which is preliminary data.</text>
</comment>
<dbReference type="InterPro" id="IPR048863">
    <property type="entry name" value="BRR2_plug"/>
</dbReference>
<evidence type="ECO:0000259" key="1">
    <source>
        <dbReference type="Pfam" id="PF21188"/>
    </source>
</evidence>
<sequence>MEDITYRPQTAATRATFDSIITIVANNLGDVPHEVVCSAADAVLEHLKEDDLEDVDKKQQVDDILGVILNPEEWNELVDIGKKITDYDTQDNDENNSIS</sequence>
<protein>
    <submittedName>
        <fullName evidence="2">Pre-mrna-splicing factor brr2</fullName>
    </submittedName>
</protein>
<evidence type="ECO:0000313" key="2">
    <source>
        <dbReference type="EMBL" id="RFN49033.1"/>
    </source>
</evidence>
<gene>
    <name evidence="2" type="ORF">FIE12Z_6673</name>
</gene>
<dbReference type="EMBL" id="PXXK01000188">
    <property type="protein sequence ID" value="RFN49033.1"/>
    <property type="molecule type" value="Genomic_DNA"/>
</dbReference>
<accession>A0A395MNR1</accession>
<reference evidence="2 3" key="1">
    <citation type="journal article" date="2018" name="PLoS Pathog.">
        <title>Evolution of structural diversity of trichothecenes, a family of toxins produced by plant pathogenic and entomopathogenic fungi.</title>
        <authorList>
            <person name="Proctor R.H."/>
            <person name="McCormick S.P."/>
            <person name="Kim H.S."/>
            <person name="Cardoza R.E."/>
            <person name="Stanley A.M."/>
            <person name="Lindo L."/>
            <person name="Kelly A."/>
            <person name="Brown D.W."/>
            <person name="Lee T."/>
            <person name="Vaughan M.M."/>
            <person name="Alexander N.J."/>
            <person name="Busman M."/>
            <person name="Gutierrez S."/>
        </authorList>
    </citation>
    <scope>NUCLEOTIDE SEQUENCE [LARGE SCALE GENOMIC DNA]</scope>
    <source>
        <strain evidence="2 3">NRRL 13405</strain>
    </source>
</reference>
<name>A0A395MNR1_9HYPO</name>
<dbReference type="STRING" id="2594813.A0A395MNR1"/>
<proteinExistence type="predicted"/>
<dbReference type="AlphaFoldDB" id="A0A395MNR1"/>
<keyword evidence="3" id="KW-1185">Reference proteome</keyword>
<dbReference type="Pfam" id="PF21188">
    <property type="entry name" value="BRR2_plug"/>
    <property type="match status" value="1"/>
</dbReference>
<dbReference type="Proteomes" id="UP000265631">
    <property type="component" value="Unassembled WGS sequence"/>
</dbReference>
<evidence type="ECO:0000313" key="3">
    <source>
        <dbReference type="Proteomes" id="UP000265631"/>
    </source>
</evidence>
<feature type="domain" description="Pre-mRNA-splicing helicase BRR2-like plug" evidence="1">
    <location>
        <begin position="13"/>
        <end position="80"/>
    </location>
</feature>
<organism evidence="2 3">
    <name type="scientific">Fusarium flagelliforme</name>
    <dbReference type="NCBI Taxonomy" id="2675880"/>
    <lineage>
        <taxon>Eukaryota</taxon>
        <taxon>Fungi</taxon>
        <taxon>Dikarya</taxon>
        <taxon>Ascomycota</taxon>
        <taxon>Pezizomycotina</taxon>
        <taxon>Sordariomycetes</taxon>
        <taxon>Hypocreomycetidae</taxon>
        <taxon>Hypocreales</taxon>
        <taxon>Nectriaceae</taxon>
        <taxon>Fusarium</taxon>
        <taxon>Fusarium incarnatum-equiseti species complex</taxon>
    </lineage>
</organism>